<keyword evidence="7" id="KW-0732">Signal</keyword>
<keyword evidence="11" id="KW-0406">Ion transport</keyword>
<comment type="subcellular location">
    <subcellularLocation>
        <location evidence="1">Cell membrane</location>
        <topology evidence="1">Single-pass type I membrane protein</topology>
    </subcellularLocation>
</comment>
<dbReference type="InParanoid" id="A0A3Q3G115"/>
<dbReference type="InterPro" id="IPR036179">
    <property type="entry name" value="Ig-like_dom_sf"/>
</dbReference>
<dbReference type="GO" id="GO:0086002">
    <property type="term" value="P:cardiac muscle cell action potential involved in contraction"/>
    <property type="evidence" value="ECO:0007669"/>
    <property type="project" value="TreeGrafter"/>
</dbReference>
<feature type="transmembrane region" description="Helical" evidence="20">
    <location>
        <begin position="164"/>
        <end position="185"/>
    </location>
</feature>
<keyword evidence="4" id="KW-0894">Sodium channel</keyword>
<keyword evidence="5" id="KW-1003">Cell membrane</keyword>
<dbReference type="GO" id="GO:0001518">
    <property type="term" value="C:voltage-gated sodium channel complex"/>
    <property type="evidence" value="ECO:0007669"/>
    <property type="project" value="InterPro"/>
</dbReference>
<evidence type="ECO:0000313" key="22">
    <source>
        <dbReference type="Ensembl" id="ENSLBEP00000026721.1"/>
    </source>
</evidence>
<evidence type="ECO:0000313" key="23">
    <source>
        <dbReference type="Proteomes" id="UP000261660"/>
    </source>
</evidence>
<dbReference type="PANTHER" id="PTHR10546:SF4">
    <property type="entry name" value="SODIUM CHANNEL SUBUNIT BETA-3"/>
    <property type="match status" value="1"/>
</dbReference>
<dbReference type="GO" id="GO:0044325">
    <property type="term" value="F:transmembrane transporter binding"/>
    <property type="evidence" value="ECO:0007669"/>
    <property type="project" value="TreeGrafter"/>
</dbReference>
<name>A0A3Q3G115_9LABR</name>
<keyword evidence="10" id="KW-0915">Sodium</keyword>
<keyword evidence="3" id="KW-0813">Transport</keyword>
<dbReference type="FunCoup" id="A0A3Q3G115">
    <property type="interactions" value="190"/>
</dbReference>
<evidence type="ECO:0000256" key="20">
    <source>
        <dbReference type="SAM" id="Phobius"/>
    </source>
</evidence>
<dbReference type="GeneTree" id="ENSGT00390000018560"/>
<evidence type="ECO:0000256" key="5">
    <source>
        <dbReference type="ARBA" id="ARBA00022475"/>
    </source>
</evidence>
<dbReference type="GO" id="GO:0005272">
    <property type="term" value="F:sodium channel activity"/>
    <property type="evidence" value="ECO:0007669"/>
    <property type="project" value="UniProtKB-KW"/>
</dbReference>
<dbReference type="Ensembl" id="ENSLBET00000028018.1">
    <property type="protein sequence ID" value="ENSLBEP00000026721.1"/>
    <property type="gene ID" value="ENSLBEG00000020306.1"/>
</dbReference>
<accession>A0A3Q3G115</accession>
<organism evidence="22 23">
    <name type="scientific">Labrus bergylta</name>
    <name type="common">ballan wrasse</name>
    <dbReference type="NCBI Taxonomy" id="56723"/>
    <lineage>
        <taxon>Eukaryota</taxon>
        <taxon>Metazoa</taxon>
        <taxon>Chordata</taxon>
        <taxon>Craniata</taxon>
        <taxon>Vertebrata</taxon>
        <taxon>Euteleostomi</taxon>
        <taxon>Actinopterygii</taxon>
        <taxon>Neopterygii</taxon>
        <taxon>Teleostei</taxon>
        <taxon>Neoteleostei</taxon>
        <taxon>Acanthomorphata</taxon>
        <taxon>Eupercaria</taxon>
        <taxon>Labriformes</taxon>
        <taxon>Labridae</taxon>
        <taxon>Labrus</taxon>
    </lineage>
</organism>
<evidence type="ECO:0000256" key="8">
    <source>
        <dbReference type="ARBA" id="ARBA00022882"/>
    </source>
</evidence>
<reference evidence="22" key="1">
    <citation type="submission" date="2025-08" db="UniProtKB">
        <authorList>
            <consortium name="Ensembl"/>
        </authorList>
    </citation>
    <scope>IDENTIFICATION</scope>
</reference>
<dbReference type="SUPFAM" id="SSF48726">
    <property type="entry name" value="Immunoglobulin"/>
    <property type="match status" value="1"/>
</dbReference>
<keyword evidence="14" id="KW-0325">Glycoprotein</keyword>
<keyword evidence="15" id="KW-0739">Sodium transport</keyword>
<evidence type="ECO:0000256" key="3">
    <source>
        <dbReference type="ARBA" id="ARBA00022448"/>
    </source>
</evidence>
<dbReference type="PANTHER" id="PTHR10546">
    <property type="entry name" value="SODIUM CHANNEL SUBUNIT BETA-1 AND 3"/>
    <property type="match status" value="1"/>
</dbReference>
<dbReference type="Pfam" id="PF07686">
    <property type="entry name" value="V-set"/>
    <property type="match status" value="1"/>
</dbReference>
<evidence type="ECO:0000256" key="12">
    <source>
        <dbReference type="ARBA" id="ARBA00023136"/>
    </source>
</evidence>
<dbReference type="InterPro" id="IPR007110">
    <property type="entry name" value="Ig-like_dom"/>
</dbReference>
<evidence type="ECO:0000256" key="15">
    <source>
        <dbReference type="ARBA" id="ARBA00023201"/>
    </source>
</evidence>
<dbReference type="InterPro" id="IPR013783">
    <property type="entry name" value="Ig-like_fold"/>
</dbReference>
<evidence type="ECO:0000256" key="10">
    <source>
        <dbReference type="ARBA" id="ARBA00023053"/>
    </source>
</evidence>
<evidence type="ECO:0000256" key="6">
    <source>
        <dbReference type="ARBA" id="ARBA00022692"/>
    </source>
</evidence>
<comment type="similarity">
    <text evidence="2">Belongs to the sodium channel auxiliary subunit SCN3B (TC 8.A.17) family.</text>
</comment>
<dbReference type="AlphaFoldDB" id="A0A3Q3G115"/>
<dbReference type="GO" id="GO:0086091">
    <property type="term" value="P:regulation of heart rate by cardiac conduction"/>
    <property type="evidence" value="ECO:0007669"/>
    <property type="project" value="TreeGrafter"/>
</dbReference>
<feature type="domain" description="Ig-like" evidence="21">
    <location>
        <begin position="36"/>
        <end position="148"/>
    </location>
</feature>
<evidence type="ECO:0000256" key="18">
    <source>
        <dbReference type="ARBA" id="ARBA00044530"/>
    </source>
</evidence>
<evidence type="ECO:0000256" key="14">
    <source>
        <dbReference type="ARBA" id="ARBA00023180"/>
    </source>
</evidence>
<evidence type="ECO:0000256" key="7">
    <source>
        <dbReference type="ARBA" id="ARBA00022729"/>
    </source>
</evidence>
<protein>
    <recommendedName>
        <fullName evidence="18">Sodium channel regulatory subunit beta-3</fullName>
    </recommendedName>
</protein>
<evidence type="ECO:0000259" key="21">
    <source>
        <dbReference type="PROSITE" id="PS50835"/>
    </source>
</evidence>
<comment type="subunit">
    <text evidence="19">A voltage-gated sodium (Nav) channel consists of an ion-conducting pore-forming alpha subunit functional on its own that is regulated by one or more beta subunits. Forms homodimers and homotrimers. SCN3B is non-covalently associated with alpha subunits and induces the formation of alpha subunit oligomers, including trimers. Interacts with SCN5A/Nav1.5; regulatory subunit of SCN5A/Nav1.5. Interacts with SCN7A/Nav2.1; probable regulatory subunit of SCN7A/Nav2.1. Interacts with SCN10A; regulatory subunit of SCN10A/Nav1.8. Interacts with NFASC; probably involved in targeting the sodium channels to the nodes of Ranvier.</text>
</comment>
<dbReference type="FunFam" id="2.60.40.10:FF:000375">
    <property type="entry name" value="Sodium channel beta 1 subunit"/>
    <property type="match status" value="1"/>
</dbReference>
<keyword evidence="23" id="KW-1185">Reference proteome</keyword>
<evidence type="ECO:0000256" key="1">
    <source>
        <dbReference type="ARBA" id="ARBA00004251"/>
    </source>
</evidence>
<keyword evidence="17" id="KW-0393">Immunoglobulin domain</keyword>
<evidence type="ECO:0000256" key="19">
    <source>
        <dbReference type="ARBA" id="ARBA00049669"/>
    </source>
</evidence>
<evidence type="ECO:0000256" key="13">
    <source>
        <dbReference type="ARBA" id="ARBA00023157"/>
    </source>
</evidence>
<keyword evidence="8" id="KW-0851">Voltage-gated channel</keyword>
<evidence type="ECO:0000256" key="9">
    <source>
        <dbReference type="ARBA" id="ARBA00022989"/>
    </source>
</evidence>
<sequence length="220" mass="25275">TTRGLKDFFFVHSFCLLSRCDGGCSEVDSMTEAVAGEGFLLGCISCKRREEVPARATVDWHFRPLGEEEEEEEEIFHYDHPSADILHKDFNERLEWHGTKNTDIQIGAIYITNVTFNDTGTYRCTIHRTLFLPQYNQHVTVEKEVELSVVPVANRELTSVISEIMMYVLIVVLQLWLVVVLVYCYKKISEEHEAREARKALKAQAELIESKDNCDGVQLE</sequence>
<evidence type="ECO:0000256" key="11">
    <source>
        <dbReference type="ARBA" id="ARBA00023065"/>
    </source>
</evidence>
<dbReference type="InterPro" id="IPR027098">
    <property type="entry name" value="Na_channel_b1/b3"/>
</dbReference>
<dbReference type="Gene3D" id="2.60.40.10">
    <property type="entry name" value="Immunoglobulins"/>
    <property type="match status" value="1"/>
</dbReference>
<evidence type="ECO:0000256" key="17">
    <source>
        <dbReference type="ARBA" id="ARBA00023319"/>
    </source>
</evidence>
<evidence type="ECO:0000256" key="4">
    <source>
        <dbReference type="ARBA" id="ARBA00022461"/>
    </source>
</evidence>
<dbReference type="Proteomes" id="UP000261660">
    <property type="component" value="Unplaced"/>
</dbReference>
<reference evidence="22" key="2">
    <citation type="submission" date="2025-09" db="UniProtKB">
        <authorList>
            <consortium name="Ensembl"/>
        </authorList>
    </citation>
    <scope>IDENTIFICATION</scope>
</reference>
<evidence type="ECO:0000256" key="16">
    <source>
        <dbReference type="ARBA" id="ARBA00023303"/>
    </source>
</evidence>
<dbReference type="PROSITE" id="PS50835">
    <property type="entry name" value="IG_LIKE"/>
    <property type="match status" value="1"/>
</dbReference>
<evidence type="ECO:0000256" key="2">
    <source>
        <dbReference type="ARBA" id="ARBA00010404"/>
    </source>
</evidence>
<dbReference type="GO" id="GO:0019871">
    <property type="term" value="F:sodium channel inhibitor activity"/>
    <property type="evidence" value="ECO:0007669"/>
    <property type="project" value="TreeGrafter"/>
</dbReference>
<keyword evidence="12 20" id="KW-0472">Membrane</keyword>
<keyword evidence="13" id="KW-1015">Disulfide bond</keyword>
<dbReference type="STRING" id="56723.ENSLBEP00000026721"/>
<dbReference type="InterPro" id="IPR013106">
    <property type="entry name" value="Ig_V-set"/>
</dbReference>
<proteinExistence type="inferred from homology"/>
<keyword evidence="9 20" id="KW-1133">Transmembrane helix</keyword>
<keyword evidence="6 20" id="KW-0812">Transmembrane</keyword>
<keyword evidence="16" id="KW-0407">Ion channel</keyword>